<protein>
    <recommendedName>
        <fullName evidence="2">AB hydrolase-1 domain-containing protein</fullName>
    </recommendedName>
</protein>
<proteinExistence type="predicted"/>
<dbReference type="PANTHER" id="PTHR43798:SF31">
    <property type="entry name" value="AB HYDROLASE SUPERFAMILY PROTEIN YCLE"/>
    <property type="match status" value="1"/>
</dbReference>
<dbReference type="EMBL" id="UINC01092518">
    <property type="protein sequence ID" value="SVC46162.1"/>
    <property type="molecule type" value="Genomic_DNA"/>
</dbReference>
<dbReference type="InterPro" id="IPR029058">
    <property type="entry name" value="AB_hydrolase_fold"/>
</dbReference>
<dbReference type="SUPFAM" id="SSF53474">
    <property type="entry name" value="alpha/beta-Hydrolases"/>
    <property type="match status" value="1"/>
</dbReference>
<dbReference type="InterPro" id="IPR050266">
    <property type="entry name" value="AB_hydrolase_sf"/>
</dbReference>
<dbReference type="Pfam" id="PF12697">
    <property type="entry name" value="Abhydrolase_6"/>
    <property type="match status" value="1"/>
</dbReference>
<evidence type="ECO:0000259" key="2">
    <source>
        <dbReference type="Pfam" id="PF12697"/>
    </source>
</evidence>
<feature type="non-terminal residue" evidence="3">
    <location>
        <position position="1"/>
    </location>
</feature>
<feature type="domain" description="AB hydrolase-1" evidence="2">
    <location>
        <begin position="12"/>
        <end position="109"/>
    </location>
</feature>
<dbReference type="GO" id="GO:0016787">
    <property type="term" value="F:hydrolase activity"/>
    <property type="evidence" value="ECO:0007669"/>
    <property type="project" value="UniProtKB-KW"/>
</dbReference>
<dbReference type="InterPro" id="IPR000073">
    <property type="entry name" value="AB_hydrolase_1"/>
</dbReference>
<dbReference type="GO" id="GO:0016020">
    <property type="term" value="C:membrane"/>
    <property type="evidence" value="ECO:0007669"/>
    <property type="project" value="TreeGrafter"/>
</dbReference>
<reference evidence="3" key="1">
    <citation type="submission" date="2018-05" db="EMBL/GenBank/DDBJ databases">
        <authorList>
            <person name="Lanie J.A."/>
            <person name="Ng W.-L."/>
            <person name="Kazmierczak K.M."/>
            <person name="Andrzejewski T.M."/>
            <person name="Davidsen T.M."/>
            <person name="Wayne K.J."/>
            <person name="Tettelin H."/>
            <person name="Glass J.I."/>
            <person name="Rusch D."/>
            <person name="Podicherti R."/>
            <person name="Tsui H.-C.T."/>
            <person name="Winkler M.E."/>
        </authorList>
    </citation>
    <scope>NUCLEOTIDE SEQUENCE</scope>
</reference>
<name>A0A382MFE7_9ZZZZ</name>
<evidence type="ECO:0000256" key="1">
    <source>
        <dbReference type="ARBA" id="ARBA00022801"/>
    </source>
</evidence>
<dbReference type="Gene3D" id="3.40.50.1820">
    <property type="entry name" value="alpha/beta hydrolase"/>
    <property type="match status" value="1"/>
</dbReference>
<dbReference type="PANTHER" id="PTHR43798">
    <property type="entry name" value="MONOACYLGLYCEROL LIPASE"/>
    <property type="match status" value="1"/>
</dbReference>
<accession>A0A382MFE7</accession>
<organism evidence="3">
    <name type="scientific">marine metagenome</name>
    <dbReference type="NCBI Taxonomy" id="408172"/>
    <lineage>
        <taxon>unclassified sequences</taxon>
        <taxon>metagenomes</taxon>
        <taxon>ecological metagenomes</taxon>
    </lineage>
</organism>
<evidence type="ECO:0000313" key="3">
    <source>
        <dbReference type="EMBL" id="SVC46162.1"/>
    </source>
</evidence>
<dbReference type="AlphaFoldDB" id="A0A382MFE7"/>
<gene>
    <name evidence="3" type="ORF">METZ01_LOCUS299016</name>
</gene>
<sequence>PGAFVRDRPPLLVADDTPAEVVDRVATIMSTACRMPGYDHAAASLAETDHSADLGRINVPTLVVVGEHDRVCPPSDSQFLADGIPGAVYAEVPATGHLPNQERPDEFNRIVGDWLDGLPA</sequence>
<keyword evidence="1" id="KW-0378">Hydrolase</keyword>